<dbReference type="PANTHER" id="PTHR43731">
    <property type="entry name" value="RHOMBOID PROTEASE"/>
    <property type="match status" value="1"/>
</dbReference>
<gene>
    <name evidence="9" type="ORF">EI290_04135</name>
</gene>
<dbReference type="InterPro" id="IPR022764">
    <property type="entry name" value="Peptidase_S54_rhomboid_dom"/>
</dbReference>
<dbReference type="InterPro" id="IPR050925">
    <property type="entry name" value="Rhomboid_protease_S54"/>
</dbReference>
<evidence type="ECO:0000256" key="1">
    <source>
        <dbReference type="ARBA" id="ARBA00004141"/>
    </source>
</evidence>
<accession>A0A428JR50</accession>
<proteinExistence type="inferred from homology"/>
<dbReference type="GO" id="GO:0006508">
    <property type="term" value="P:proteolysis"/>
    <property type="evidence" value="ECO:0007669"/>
    <property type="project" value="UniProtKB-KW"/>
</dbReference>
<keyword evidence="3 7" id="KW-0812">Transmembrane</keyword>
<evidence type="ECO:0000256" key="4">
    <source>
        <dbReference type="ARBA" id="ARBA00022801"/>
    </source>
</evidence>
<dbReference type="AlphaFoldDB" id="A0A428JR50"/>
<keyword evidence="5 7" id="KW-1133">Transmembrane helix</keyword>
<dbReference type="SUPFAM" id="SSF144091">
    <property type="entry name" value="Rhomboid-like"/>
    <property type="match status" value="1"/>
</dbReference>
<protein>
    <submittedName>
        <fullName evidence="9">Rhomboid family intramembrane serine protease</fullName>
    </submittedName>
</protein>
<feature type="transmembrane region" description="Helical" evidence="7">
    <location>
        <begin position="12"/>
        <end position="36"/>
    </location>
</feature>
<evidence type="ECO:0000313" key="9">
    <source>
        <dbReference type="EMBL" id="RSK36090.1"/>
    </source>
</evidence>
<dbReference type="InterPro" id="IPR035952">
    <property type="entry name" value="Rhomboid-like_sf"/>
</dbReference>
<comment type="similarity">
    <text evidence="2">Belongs to the peptidase S54 family.</text>
</comment>
<dbReference type="PANTHER" id="PTHR43731:SF14">
    <property type="entry name" value="PRESENILIN-ASSOCIATED RHOMBOID-LIKE PROTEIN, MITOCHONDRIAL"/>
    <property type="match status" value="1"/>
</dbReference>
<comment type="subcellular location">
    <subcellularLocation>
        <location evidence="1">Membrane</location>
        <topology evidence="1">Multi-pass membrane protein</topology>
    </subcellularLocation>
</comment>
<organism evidence="9 10">
    <name type="scientific">Hymenobacter metallilatus</name>
    <dbReference type="NCBI Taxonomy" id="2493666"/>
    <lineage>
        <taxon>Bacteria</taxon>
        <taxon>Pseudomonadati</taxon>
        <taxon>Bacteroidota</taxon>
        <taxon>Cytophagia</taxon>
        <taxon>Cytophagales</taxon>
        <taxon>Hymenobacteraceae</taxon>
        <taxon>Hymenobacter</taxon>
    </lineage>
</organism>
<dbReference type="GO" id="GO:0004252">
    <property type="term" value="F:serine-type endopeptidase activity"/>
    <property type="evidence" value="ECO:0007669"/>
    <property type="project" value="InterPro"/>
</dbReference>
<evidence type="ECO:0000256" key="5">
    <source>
        <dbReference type="ARBA" id="ARBA00022989"/>
    </source>
</evidence>
<keyword evidence="4" id="KW-0378">Hydrolase</keyword>
<dbReference type="Pfam" id="PF01694">
    <property type="entry name" value="Rhomboid"/>
    <property type="match status" value="2"/>
</dbReference>
<keyword evidence="6 7" id="KW-0472">Membrane</keyword>
<keyword evidence="10" id="KW-1185">Reference proteome</keyword>
<dbReference type="Proteomes" id="UP000280066">
    <property type="component" value="Unassembled WGS sequence"/>
</dbReference>
<feature type="domain" description="Peptidase S54 rhomboid" evidence="8">
    <location>
        <begin position="173"/>
        <end position="250"/>
    </location>
</feature>
<comment type="caution">
    <text evidence="9">The sequence shown here is derived from an EMBL/GenBank/DDBJ whole genome shotgun (WGS) entry which is preliminary data.</text>
</comment>
<sequence>MFQLTPMVRNLLIANVVVFIASKYLLNLNLLALYPIGSPMFWPWQFLTHMFMHADAGHIFSNMIGLIALGPLLEQRWGAKRFLTFWLICGVGAGVLYNGLRTYEVHRMGQQLETFRAEPTGVNLKDFVETNLPKELAETHESAAVKLHDNPGDTYVIQNELAQLERVYEASRDGAMVGASGALFGILIAFGMLFPNSLLMVFPLPVPIKAKYFVILYGLFEFFFGIRRVPGDNIAHFAHLGGMLVGFIVLQIWQRNRTRLY</sequence>
<evidence type="ECO:0000256" key="2">
    <source>
        <dbReference type="ARBA" id="ARBA00009045"/>
    </source>
</evidence>
<evidence type="ECO:0000256" key="7">
    <source>
        <dbReference type="SAM" id="Phobius"/>
    </source>
</evidence>
<dbReference type="GO" id="GO:0016020">
    <property type="term" value="C:membrane"/>
    <property type="evidence" value="ECO:0007669"/>
    <property type="project" value="UniProtKB-SubCell"/>
</dbReference>
<feature type="transmembrane region" description="Helical" evidence="7">
    <location>
        <begin position="82"/>
        <end position="100"/>
    </location>
</feature>
<evidence type="ECO:0000256" key="6">
    <source>
        <dbReference type="ARBA" id="ARBA00023136"/>
    </source>
</evidence>
<evidence type="ECO:0000313" key="10">
    <source>
        <dbReference type="Proteomes" id="UP000280066"/>
    </source>
</evidence>
<keyword evidence="9" id="KW-0645">Protease</keyword>
<feature type="domain" description="Peptidase S54 rhomboid" evidence="8">
    <location>
        <begin position="44"/>
        <end position="100"/>
    </location>
</feature>
<evidence type="ECO:0000259" key="8">
    <source>
        <dbReference type="Pfam" id="PF01694"/>
    </source>
</evidence>
<dbReference type="Gene3D" id="1.20.1540.10">
    <property type="entry name" value="Rhomboid-like"/>
    <property type="match status" value="1"/>
</dbReference>
<feature type="transmembrane region" description="Helical" evidence="7">
    <location>
        <begin position="56"/>
        <end position="73"/>
    </location>
</feature>
<dbReference type="OrthoDB" id="9807874at2"/>
<feature type="transmembrane region" description="Helical" evidence="7">
    <location>
        <begin position="175"/>
        <end position="198"/>
    </location>
</feature>
<evidence type="ECO:0000256" key="3">
    <source>
        <dbReference type="ARBA" id="ARBA00022692"/>
    </source>
</evidence>
<feature type="transmembrane region" description="Helical" evidence="7">
    <location>
        <begin position="210"/>
        <end position="228"/>
    </location>
</feature>
<name>A0A428JR50_9BACT</name>
<feature type="transmembrane region" description="Helical" evidence="7">
    <location>
        <begin position="234"/>
        <end position="253"/>
    </location>
</feature>
<dbReference type="EMBL" id="RWIS01000002">
    <property type="protein sequence ID" value="RSK36090.1"/>
    <property type="molecule type" value="Genomic_DNA"/>
</dbReference>
<reference evidence="9 10" key="1">
    <citation type="submission" date="2018-12" db="EMBL/GenBank/DDBJ databases">
        <authorList>
            <person name="Feng G."/>
            <person name="Zhu H."/>
        </authorList>
    </citation>
    <scope>NUCLEOTIDE SEQUENCE [LARGE SCALE GENOMIC DNA]</scope>
    <source>
        <strain evidence="9 10">9PBR-2</strain>
    </source>
</reference>